<feature type="region of interest" description="Disordered" evidence="10">
    <location>
        <begin position="698"/>
        <end position="749"/>
    </location>
</feature>
<dbReference type="EMBL" id="JALLPB020000643">
    <property type="protein sequence ID" value="KAL3807304.1"/>
    <property type="molecule type" value="Genomic_DNA"/>
</dbReference>
<keyword evidence="5 9" id="KW-0547">Nucleotide-binding</keyword>
<gene>
    <name evidence="11" type="ORF">ACHAXA_008529</name>
</gene>
<dbReference type="InterPro" id="IPR004667">
    <property type="entry name" value="ADP_ATP_car_bac_type"/>
</dbReference>
<dbReference type="Pfam" id="PF03219">
    <property type="entry name" value="TLC"/>
    <property type="match status" value="2"/>
</dbReference>
<feature type="transmembrane region" description="Helical" evidence="9">
    <location>
        <begin position="371"/>
        <end position="395"/>
    </location>
</feature>
<keyword evidence="4 9" id="KW-0812">Transmembrane</keyword>
<feature type="compositionally biased region" description="Basic and acidic residues" evidence="10">
    <location>
        <begin position="108"/>
        <end position="121"/>
    </location>
</feature>
<accession>A0ABD3R3M5</accession>
<feature type="compositionally biased region" description="Acidic residues" evidence="10">
    <location>
        <begin position="707"/>
        <end position="729"/>
    </location>
</feature>
<dbReference type="SUPFAM" id="SSF103473">
    <property type="entry name" value="MFS general substrate transporter"/>
    <property type="match status" value="1"/>
</dbReference>
<reference evidence="11 12" key="1">
    <citation type="submission" date="2024-10" db="EMBL/GenBank/DDBJ databases">
        <title>Updated reference genomes for cyclostephanoid diatoms.</title>
        <authorList>
            <person name="Roberts W.R."/>
            <person name="Alverson A.J."/>
        </authorList>
    </citation>
    <scope>NUCLEOTIDE SEQUENCE [LARGE SCALE GENOMIC DNA]</scope>
    <source>
        <strain evidence="11 12">AJA228-03</strain>
    </source>
</reference>
<evidence type="ECO:0000256" key="2">
    <source>
        <dbReference type="ARBA" id="ARBA00007127"/>
    </source>
</evidence>
<dbReference type="GO" id="GO:0005524">
    <property type="term" value="F:ATP binding"/>
    <property type="evidence" value="ECO:0007669"/>
    <property type="project" value="UniProtKB-KW"/>
</dbReference>
<feature type="transmembrane region" description="Helical" evidence="9">
    <location>
        <begin position="312"/>
        <end position="333"/>
    </location>
</feature>
<keyword evidence="6 9" id="KW-0067">ATP-binding</keyword>
<evidence type="ECO:0000313" key="11">
    <source>
        <dbReference type="EMBL" id="KAL3807304.1"/>
    </source>
</evidence>
<dbReference type="Proteomes" id="UP001530377">
    <property type="component" value="Unassembled WGS sequence"/>
</dbReference>
<evidence type="ECO:0000256" key="8">
    <source>
        <dbReference type="ARBA" id="ARBA00023136"/>
    </source>
</evidence>
<keyword evidence="7 9" id="KW-1133">Transmembrane helix</keyword>
<keyword evidence="8 9" id="KW-0472">Membrane</keyword>
<evidence type="ECO:0000256" key="7">
    <source>
        <dbReference type="ARBA" id="ARBA00022989"/>
    </source>
</evidence>
<feature type="region of interest" description="Disordered" evidence="10">
    <location>
        <begin position="1"/>
        <end position="37"/>
    </location>
</feature>
<dbReference type="InterPro" id="IPR036259">
    <property type="entry name" value="MFS_trans_sf"/>
</dbReference>
<feature type="compositionally biased region" description="Basic and acidic residues" evidence="10">
    <location>
        <begin position="1"/>
        <end position="16"/>
    </location>
</feature>
<feature type="compositionally biased region" description="Polar residues" evidence="10">
    <location>
        <begin position="732"/>
        <end position="743"/>
    </location>
</feature>
<proteinExistence type="inferred from homology"/>
<feature type="region of interest" description="Disordered" evidence="10">
    <location>
        <begin position="82"/>
        <end position="161"/>
    </location>
</feature>
<evidence type="ECO:0000256" key="5">
    <source>
        <dbReference type="ARBA" id="ARBA00022741"/>
    </source>
</evidence>
<evidence type="ECO:0000256" key="9">
    <source>
        <dbReference type="RuleBase" id="RU363121"/>
    </source>
</evidence>
<dbReference type="PANTHER" id="PTHR31187:SF1">
    <property type="entry name" value="ADP,ATP CARRIER PROTEIN 1"/>
    <property type="match status" value="1"/>
</dbReference>
<sequence length="749" mass="82446">MADHDPFPMRSEEARRLAASVQNDDDDDNDGVNDTTDATVVVVDNVGPSWHKMGTSLAQRLPRFFKRVGGVDAGGLNGRESLVAKKRTTAGRGGTSKTKVGGGGEESIYDRDELDEARGIDNDDDCEEDDDDEDEDEDDGGNDDFIDAPSRRNNRPLLRPQDVSDLPWPVGPLALCVQGCYYGVRSGAKFIHRRMYGDTWSWDDFLRTMVLSSTLFVMIGGYWLLRSLKDVVMTALCGVESIPKAKMLSVFVVLGIVAIYNHLLDSSFRKEQLFYVFGTFYLALFSGIAYLLGHPTIGLANQVEDPSRVLGWVSYCGIESFGSVMVALFWSFANSSFNLKQAKRSYGVMVATAQLGSILGPTFVSKFSLSLGIPTCYMVGASCMLTLQFTMWVYVKMFGAPPDASSSEKDAETKDDTKKKPKAGILEGIHLFVNHNYVKGIFAISCLYEVEVTIVDYTMKVLASDFFASEHPCVPYHETTGEAMSCWNFETNSAAGMSTNAAESFTAFMGLFGQATNTLSFVLSFFGTSAVIRYLGLRTTLLLFPSICLMVIIMVRLYPTLNVVFAAMMILKANSYALNNPTKEMLYQPTSSNVKYKAKSWIDIFGMRGSKALGSVVTNAFASSIAELVDKGSIVGMGVAGFLIWNARFMGRKFDEYTDSGYIVGETNEDVDDEEEYSDVSDNKIVYRNVEMASRQNTESDTSCAFYDDDEIGADEEGQSESELNEEDESNTRGNVLRTSSSGAIVELV</sequence>
<dbReference type="AlphaFoldDB" id="A0ABD3R3M5"/>
<feature type="compositionally biased region" description="Acidic residues" evidence="10">
    <location>
        <begin position="122"/>
        <end position="146"/>
    </location>
</feature>
<dbReference type="GO" id="GO:0016020">
    <property type="term" value="C:membrane"/>
    <property type="evidence" value="ECO:0007669"/>
    <property type="project" value="UniProtKB-SubCell"/>
</dbReference>
<comment type="caution">
    <text evidence="11">The sequence shown here is derived from an EMBL/GenBank/DDBJ whole genome shotgun (WGS) entry which is preliminary data.</text>
</comment>
<evidence type="ECO:0000313" key="12">
    <source>
        <dbReference type="Proteomes" id="UP001530377"/>
    </source>
</evidence>
<evidence type="ECO:0000256" key="10">
    <source>
        <dbReference type="SAM" id="MobiDB-lite"/>
    </source>
</evidence>
<evidence type="ECO:0000256" key="3">
    <source>
        <dbReference type="ARBA" id="ARBA00022448"/>
    </source>
</evidence>
<evidence type="ECO:0000256" key="6">
    <source>
        <dbReference type="ARBA" id="ARBA00022840"/>
    </source>
</evidence>
<keyword evidence="3 9" id="KW-0813">Transport</keyword>
<protein>
    <recommendedName>
        <fullName evidence="9">ADP,ATP carrier protein</fullName>
    </recommendedName>
</protein>
<evidence type="ECO:0000256" key="1">
    <source>
        <dbReference type="ARBA" id="ARBA00004141"/>
    </source>
</evidence>
<comment type="similarity">
    <text evidence="2 9">Belongs to the ADP/ATP translocase tlc family.</text>
</comment>
<feature type="transmembrane region" description="Helical" evidence="9">
    <location>
        <begin position="542"/>
        <end position="571"/>
    </location>
</feature>
<name>A0ABD3R3M5_9STRA</name>
<feature type="transmembrane region" description="Helical" evidence="9">
    <location>
        <begin position="245"/>
        <end position="264"/>
    </location>
</feature>
<comment type="subcellular location">
    <subcellularLocation>
        <location evidence="1 9">Membrane</location>
        <topology evidence="1 9">Multi-pass membrane protein</topology>
    </subcellularLocation>
</comment>
<feature type="transmembrane region" description="Helical" evidence="9">
    <location>
        <begin position="205"/>
        <end position="225"/>
    </location>
</feature>
<evidence type="ECO:0000256" key="4">
    <source>
        <dbReference type="ARBA" id="ARBA00022692"/>
    </source>
</evidence>
<dbReference type="PANTHER" id="PTHR31187">
    <property type="match status" value="1"/>
</dbReference>
<feature type="transmembrane region" description="Helical" evidence="9">
    <location>
        <begin position="273"/>
        <end position="292"/>
    </location>
</feature>
<organism evidence="11 12">
    <name type="scientific">Cyclostephanos tholiformis</name>
    <dbReference type="NCBI Taxonomy" id="382380"/>
    <lineage>
        <taxon>Eukaryota</taxon>
        <taxon>Sar</taxon>
        <taxon>Stramenopiles</taxon>
        <taxon>Ochrophyta</taxon>
        <taxon>Bacillariophyta</taxon>
        <taxon>Coscinodiscophyceae</taxon>
        <taxon>Thalassiosirophycidae</taxon>
        <taxon>Stephanodiscales</taxon>
        <taxon>Stephanodiscaceae</taxon>
        <taxon>Cyclostephanos</taxon>
    </lineage>
</organism>
<keyword evidence="12" id="KW-1185">Reference proteome</keyword>